<feature type="chain" id="PRO_5022753768" evidence="1">
    <location>
        <begin position="19"/>
        <end position="151"/>
    </location>
</feature>
<dbReference type="AlphaFoldDB" id="A0A5C8PAZ3"/>
<dbReference type="RefSeq" id="WP_178133941.1">
    <property type="nucleotide sequence ID" value="NZ_DATAJT010000198.1"/>
</dbReference>
<feature type="signal peptide" evidence="1">
    <location>
        <begin position="1"/>
        <end position="18"/>
    </location>
</feature>
<evidence type="ECO:0000256" key="1">
    <source>
        <dbReference type="SAM" id="SignalP"/>
    </source>
</evidence>
<gene>
    <name evidence="2" type="ORF">FHP25_32000</name>
</gene>
<sequence>MTTAGIAIAALSAGVAYAQAPVPASDRAFDPYAQQVPVEHIGQVTPPLNRVGTVPITAGPGSTIPLVAINVASLTPQPGGRWQLMLTLANNSPRVLDPQVMCTFRNGERVTADVIVLMRGVGPGDRVGATVSGPPVTTFVDNAPCVVQSPM</sequence>
<protein>
    <submittedName>
        <fullName evidence="2">Uncharacterized protein</fullName>
    </submittedName>
</protein>
<accession>A0A5C8PAZ3</accession>
<proteinExistence type="predicted"/>
<evidence type="ECO:0000313" key="3">
    <source>
        <dbReference type="Proteomes" id="UP000321638"/>
    </source>
</evidence>
<organism evidence="2 3">
    <name type="scientific">Vineibacter terrae</name>
    <dbReference type="NCBI Taxonomy" id="2586908"/>
    <lineage>
        <taxon>Bacteria</taxon>
        <taxon>Pseudomonadati</taxon>
        <taxon>Pseudomonadota</taxon>
        <taxon>Alphaproteobacteria</taxon>
        <taxon>Hyphomicrobiales</taxon>
        <taxon>Vineibacter</taxon>
    </lineage>
</organism>
<name>A0A5C8PAZ3_9HYPH</name>
<dbReference type="Proteomes" id="UP000321638">
    <property type="component" value="Unassembled WGS sequence"/>
</dbReference>
<comment type="caution">
    <text evidence="2">The sequence shown here is derived from an EMBL/GenBank/DDBJ whole genome shotgun (WGS) entry which is preliminary data.</text>
</comment>
<dbReference type="EMBL" id="VDUZ01000050">
    <property type="protein sequence ID" value="TXL70967.1"/>
    <property type="molecule type" value="Genomic_DNA"/>
</dbReference>
<evidence type="ECO:0000313" key="2">
    <source>
        <dbReference type="EMBL" id="TXL70967.1"/>
    </source>
</evidence>
<keyword evidence="3" id="KW-1185">Reference proteome</keyword>
<keyword evidence="1" id="KW-0732">Signal</keyword>
<reference evidence="2 3" key="1">
    <citation type="submission" date="2019-06" db="EMBL/GenBank/DDBJ databases">
        <title>New taxonomy in bacterial strain CC-CFT640, isolated from vineyard.</title>
        <authorList>
            <person name="Lin S.-Y."/>
            <person name="Tsai C.-F."/>
            <person name="Young C.-C."/>
        </authorList>
    </citation>
    <scope>NUCLEOTIDE SEQUENCE [LARGE SCALE GENOMIC DNA]</scope>
    <source>
        <strain evidence="2 3">CC-CFT640</strain>
    </source>
</reference>